<reference evidence="1" key="1">
    <citation type="submission" date="2020-02" db="EMBL/GenBank/DDBJ databases">
        <title>Genome sequencing of the panga catfish, Pangasius djambal.</title>
        <authorList>
            <person name="Wen M."/>
            <person name="Zahm M."/>
            <person name="Roques C."/>
            <person name="Cabau C."/>
            <person name="Klopp C."/>
            <person name="Donnadieu C."/>
            <person name="Jouanno E."/>
            <person name="Avarre J.-C."/>
            <person name="Campet M."/>
            <person name="Ha T."/>
            <person name="Dugue R."/>
            <person name="Lampietro C."/>
            <person name="Louis A."/>
            <person name="Herpin A."/>
            <person name="Echchiki A."/>
            <person name="Berthelot C."/>
            <person name="Parey E."/>
            <person name="Roest-Crollius H."/>
            <person name="Braasch I."/>
            <person name="Postlethwait J.H."/>
            <person name="Bobe J."/>
            <person name="Montfort J."/>
            <person name="Bouchez O."/>
            <person name="Begum T."/>
            <person name="Schartl M."/>
            <person name="Gustiano R."/>
            <person name="Guiguen Y."/>
        </authorList>
    </citation>
    <scope>NUCLEOTIDE SEQUENCE</scope>
    <source>
        <strain evidence="1">Pdj_M5554</strain>
    </source>
</reference>
<accession>A0ACC5YYM8</accession>
<evidence type="ECO:0000313" key="1">
    <source>
        <dbReference type="EMBL" id="MCJ8740923.1"/>
    </source>
</evidence>
<organism evidence="1 2">
    <name type="scientific">Pangasius djambal</name>
    <dbReference type="NCBI Taxonomy" id="1691987"/>
    <lineage>
        <taxon>Eukaryota</taxon>
        <taxon>Metazoa</taxon>
        <taxon>Chordata</taxon>
        <taxon>Craniata</taxon>
        <taxon>Vertebrata</taxon>
        <taxon>Euteleostomi</taxon>
        <taxon>Actinopterygii</taxon>
        <taxon>Neopterygii</taxon>
        <taxon>Teleostei</taxon>
        <taxon>Ostariophysi</taxon>
        <taxon>Siluriformes</taxon>
        <taxon>Pangasiidae</taxon>
        <taxon>Pangasius</taxon>
    </lineage>
</organism>
<dbReference type="EMBL" id="CM040989">
    <property type="protein sequence ID" value="MCJ8740923.1"/>
    <property type="molecule type" value="Genomic_DNA"/>
</dbReference>
<evidence type="ECO:0000313" key="2">
    <source>
        <dbReference type="Proteomes" id="UP000830395"/>
    </source>
</evidence>
<keyword evidence="2" id="KW-1185">Reference proteome</keyword>
<comment type="caution">
    <text evidence="1">The sequence shown here is derived from an EMBL/GenBank/DDBJ whole genome shotgun (WGS) entry which is preliminary data.</text>
</comment>
<sequence length="152" mass="18186">MNKLENRKDIAQDMVLYHVKCRDDEIQNILKKELPGKNKFEIYEFRFSDFDCTERELVMCGIQMYYEVGVVKKFQVPQEVLVRFMYSVSKGYRKITYHNWRHGFNVGQTMFTLLTTGQLKRYYTDLEVMAMITAGFLHDIDHRGTNNLYQVK</sequence>
<protein>
    <submittedName>
        <fullName evidence="1">Uncharacterized protein</fullName>
    </submittedName>
</protein>
<dbReference type="Proteomes" id="UP000830395">
    <property type="component" value="Chromosome 15"/>
</dbReference>
<name>A0ACC5YYM8_9TELE</name>
<proteinExistence type="predicted"/>
<gene>
    <name evidence="1" type="ORF">PDJAM_G00064700</name>
</gene>